<dbReference type="AlphaFoldDB" id="A0A150PN92"/>
<name>A0A150PN92_SORCE</name>
<proteinExistence type="predicted"/>
<dbReference type="Proteomes" id="UP000075604">
    <property type="component" value="Unassembled WGS sequence"/>
</dbReference>
<accession>A0A150PN92</accession>
<organism evidence="1 2">
    <name type="scientific">Sorangium cellulosum</name>
    <name type="common">Polyangium cellulosum</name>
    <dbReference type="NCBI Taxonomy" id="56"/>
    <lineage>
        <taxon>Bacteria</taxon>
        <taxon>Pseudomonadati</taxon>
        <taxon>Myxococcota</taxon>
        <taxon>Polyangia</taxon>
        <taxon>Polyangiales</taxon>
        <taxon>Polyangiaceae</taxon>
        <taxon>Sorangium</taxon>
    </lineage>
</organism>
<evidence type="ECO:0000313" key="2">
    <source>
        <dbReference type="Proteomes" id="UP000075604"/>
    </source>
</evidence>
<protein>
    <submittedName>
        <fullName evidence="1">Uncharacterized protein</fullName>
    </submittedName>
</protein>
<comment type="caution">
    <text evidence="1">The sequence shown here is derived from an EMBL/GenBank/DDBJ whole genome shotgun (WGS) entry which is preliminary data.</text>
</comment>
<reference evidence="1 2" key="1">
    <citation type="submission" date="2014-02" db="EMBL/GenBank/DDBJ databases">
        <title>The small core and large imbalanced accessory genome model reveals a collaborative survival strategy of Sorangium cellulosum strains in nature.</title>
        <authorList>
            <person name="Han K."/>
            <person name="Peng R."/>
            <person name="Blom J."/>
            <person name="Li Y.-Z."/>
        </authorList>
    </citation>
    <scope>NUCLEOTIDE SEQUENCE [LARGE SCALE GENOMIC DNA]</scope>
    <source>
        <strain evidence="1 2">So0157-18</strain>
    </source>
</reference>
<dbReference type="EMBL" id="JELX01001903">
    <property type="protein sequence ID" value="KYF57211.1"/>
    <property type="molecule type" value="Genomic_DNA"/>
</dbReference>
<sequence>MSGDHGEMCPKPKRAPHKDEDLVIAADNGKIYYLRREHFMRPEFEITQEKCAPCYDRTTELLRQGVSLAWIKPRPGNQACYLVNLSSLRRVTPFEKPTPRSDSDDPIEDVLMAAEGADLAAAQATASALAMDLDEPQEALSRAVKVLESAEQAAKYARAAIEGLTKASKAR</sequence>
<evidence type="ECO:0000313" key="1">
    <source>
        <dbReference type="EMBL" id="KYF57211.1"/>
    </source>
</evidence>
<gene>
    <name evidence="1" type="ORF">BE04_46575</name>
</gene>